<comment type="caution">
    <text evidence="2">The sequence shown here is derived from an EMBL/GenBank/DDBJ whole genome shotgun (WGS) entry which is preliminary data.</text>
</comment>
<sequence length="131" mass="14284">MATKAFFIQRLNDHVQYLKKIQATLDGNGDFQGTAHTECKLGRWLFGAGSDEAVLIGADAKALFDSLIEPHERFHLASRQALDSQQAGDMVSAEATLTEMHKLSTVLINKLLELDRLANLSPAPAPLAAVR</sequence>
<protein>
    <recommendedName>
        <fullName evidence="1">Chemoreceptor zinc-binding domain-containing protein</fullName>
    </recommendedName>
</protein>
<dbReference type="AlphaFoldDB" id="A0A832J7J9"/>
<dbReference type="InterPro" id="IPR025991">
    <property type="entry name" value="Chemoreceptor_zinc-bind_dom"/>
</dbReference>
<evidence type="ECO:0000259" key="1">
    <source>
        <dbReference type="Pfam" id="PF13682"/>
    </source>
</evidence>
<reference evidence="2" key="1">
    <citation type="journal article" date="2020" name="mSystems">
        <title>Genome- and Community-Level Interaction Insights into Carbon Utilization and Element Cycling Functions of Hydrothermarchaeota in Hydrothermal Sediment.</title>
        <authorList>
            <person name="Zhou Z."/>
            <person name="Liu Y."/>
            <person name="Xu W."/>
            <person name="Pan J."/>
            <person name="Luo Z.H."/>
            <person name="Li M."/>
        </authorList>
    </citation>
    <scope>NUCLEOTIDE SEQUENCE [LARGE SCALE GENOMIC DNA]</scope>
    <source>
        <strain evidence="2">HyVt-505</strain>
    </source>
</reference>
<proteinExistence type="predicted"/>
<name>A0A832J7J9_9GAMM</name>
<evidence type="ECO:0000313" key="2">
    <source>
        <dbReference type="EMBL" id="HHJ80238.1"/>
    </source>
</evidence>
<gene>
    <name evidence="2" type="ORF">ENJ65_01240</name>
</gene>
<accession>A0A832J7J9</accession>
<organism evidence="2">
    <name type="scientific">Candidatus Tenderia electrophaga</name>
    <dbReference type="NCBI Taxonomy" id="1748243"/>
    <lineage>
        <taxon>Bacteria</taxon>
        <taxon>Pseudomonadati</taxon>
        <taxon>Pseudomonadota</taxon>
        <taxon>Gammaproteobacteria</taxon>
        <taxon>Candidatus Tenderiales</taxon>
        <taxon>Candidatus Tenderiaceae</taxon>
        <taxon>Candidatus Tenderia</taxon>
    </lineage>
</organism>
<dbReference type="Proteomes" id="UP000885832">
    <property type="component" value="Unassembled WGS sequence"/>
</dbReference>
<feature type="domain" description="Chemoreceptor zinc-binding" evidence="1">
    <location>
        <begin position="14"/>
        <end position="82"/>
    </location>
</feature>
<dbReference type="Gene3D" id="1.20.120.30">
    <property type="entry name" value="Aspartate receptor, ligand-binding domain"/>
    <property type="match status" value="1"/>
</dbReference>
<dbReference type="Pfam" id="PF13682">
    <property type="entry name" value="CZB"/>
    <property type="match status" value="1"/>
</dbReference>
<dbReference type="EMBL" id="DRNF01000083">
    <property type="protein sequence ID" value="HHJ80238.1"/>
    <property type="molecule type" value="Genomic_DNA"/>
</dbReference>